<feature type="coiled-coil region" evidence="1">
    <location>
        <begin position="17"/>
        <end position="44"/>
    </location>
</feature>
<dbReference type="OrthoDB" id="8020089at2"/>
<reference evidence="2 3" key="1">
    <citation type="submission" date="2019-12" db="EMBL/GenBank/DDBJ databases">
        <authorList>
            <person name="Yuan C.-G."/>
        </authorList>
    </citation>
    <scope>NUCLEOTIDE SEQUENCE [LARGE SCALE GENOMIC DNA]</scope>
    <source>
        <strain evidence="2 3">KCTC 23863</strain>
    </source>
</reference>
<name>A0A7X3MTM7_9HYPH</name>
<accession>A0A7X3MTM7</accession>
<dbReference type="Proteomes" id="UP000436483">
    <property type="component" value="Unassembled WGS sequence"/>
</dbReference>
<evidence type="ECO:0000256" key="1">
    <source>
        <dbReference type="SAM" id="Coils"/>
    </source>
</evidence>
<keyword evidence="3" id="KW-1185">Reference proteome</keyword>
<dbReference type="AlphaFoldDB" id="A0A7X3MTM7"/>
<organism evidence="2 3">
    <name type="scientific">Microvirga makkahensis</name>
    <dbReference type="NCBI Taxonomy" id="1128670"/>
    <lineage>
        <taxon>Bacteria</taxon>
        <taxon>Pseudomonadati</taxon>
        <taxon>Pseudomonadota</taxon>
        <taxon>Alphaproteobacteria</taxon>
        <taxon>Hyphomicrobiales</taxon>
        <taxon>Methylobacteriaceae</taxon>
        <taxon>Microvirga</taxon>
    </lineage>
</organism>
<keyword evidence="1" id="KW-0175">Coiled coil</keyword>
<protein>
    <submittedName>
        <fullName evidence="2">Uncharacterized protein</fullName>
    </submittedName>
</protein>
<gene>
    <name evidence="2" type="ORF">GR328_16255</name>
</gene>
<reference evidence="2 3" key="2">
    <citation type="submission" date="2020-01" db="EMBL/GenBank/DDBJ databases">
        <title>Microvirga sp. nov., an arsenate reduction bacterium isolated from Tibet hotspring sediments.</title>
        <authorList>
            <person name="Xian W.-D."/>
            <person name="Li W.-J."/>
        </authorList>
    </citation>
    <scope>NUCLEOTIDE SEQUENCE [LARGE SCALE GENOMIC DNA]</scope>
    <source>
        <strain evidence="2 3">KCTC 23863</strain>
    </source>
</reference>
<sequence>MTKLICFDALCDAIREAERAQTKYRQASCALARVRAKLDRAVEQAYEQQSFAPLGNLFDEEEAALAVCERAKAQLTSAQKRWRNMGAALAYEKELMLAGRWSRKRLN</sequence>
<dbReference type="EMBL" id="WURB01000012">
    <property type="protein sequence ID" value="MXQ12982.1"/>
    <property type="molecule type" value="Genomic_DNA"/>
</dbReference>
<evidence type="ECO:0000313" key="3">
    <source>
        <dbReference type="Proteomes" id="UP000436483"/>
    </source>
</evidence>
<evidence type="ECO:0000313" key="2">
    <source>
        <dbReference type="EMBL" id="MXQ12982.1"/>
    </source>
</evidence>
<comment type="caution">
    <text evidence="2">The sequence shown here is derived from an EMBL/GenBank/DDBJ whole genome shotgun (WGS) entry which is preliminary data.</text>
</comment>
<proteinExistence type="predicted"/>